<name>A0A2C9WHW7_MANES</name>
<reference evidence="1" key="1">
    <citation type="submission" date="2016-02" db="EMBL/GenBank/DDBJ databases">
        <title>WGS assembly of Manihot esculenta.</title>
        <authorList>
            <person name="Bredeson J.V."/>
            <person name="Prochnik S.E."/>
            <person name="Lyons J.B."/>
            <person name="Schmutz J."/>
            <person name="Grimwood J."/>
            <person name="Vrebalov J."/>
            <person name="Bart R.S."/>
            <person name="Amuge T."/>
            <person name="Ferguson M.E."/>
            <person name="Green R."/>
            <person name="Putnam N."/>
            <person name="Stites J."/>
            <person name="Rounsley S."/>
            <person name="Rokhsar D.S."/>
        </authorList>
    </citation>
    <scope>NUCLEOTIDE SEQUENCE [LARGE SCALE GENOMIC DNA]</scope>
    <source>
        <tissue evidence="1">Leaf</tissue>
    </source>
</reference>
<gene>
    <name evidence="1" type="ORF">MANES_01G046400</name>
</gene>
<accession>A0A2C9WHW7</accession>
<dbReference type="EMBL" id="CM004387">
    <property type="protein sequence ID" value="OAY59628.1"/>
    <property type="molecule type" value="Genomic_DNA"/>
</dbReference>
<proteinExistence type="predicted"/>
<protein>
    <submittedName>
        <fullName evidence="1">Uncharacterized protein</fullName>
    </submittedName>
</protein>
<sequence>MHARELSYAREEDRAILEKIHAFAANSKNIRIKVRIARTWHFYSAYNPTDLFSFDFFYD</sequence>
<dbReference type="AlphaFoldDB" id="A0A2C9WHW7"/>
<organism evidence="1">
    <name type="scientific">Manihot esculenta</name>
    <name type="common">Cassava</name>
    <name type="synonym">Jatropha manihot</name>
    <dbReference type="NCBI Taxonomy" id="3983"/>
    <lineage>
        <taxon>Eukaryota</taxon>
        <taxon>Viridiplantae</taxon>
        <taxon>Streptophyta</taxon>
        <taxon>Embryophyta</taxon>
        <taxon>Tracheophyta</taxon>
        <taxon>Spermatophyta</taxon>
        <taxon>Magnoliopsida</taxon>
        <taxon>eudicotyledons</taxon>
        <taxon>Gunneridae</taxon>
        <taxon>Pentapetalae</taxon>
        <taxon>rosids</taxon>
        <taxon>fabids</taxon>
        <taxon>Malpighiales</taxon>
        <taxon>Euphorbiaceae</taxon>
        <taxon>Crotonoideae</taxon>
        <taxon>Manihoteae</taxon>
        <taxon>Manihot</taxon>
    </lineage>
</organism>
<evidence type="ECO:0000313" key="1">
    <source>
        <dbReference type="EMBL" id="OAY59628.1"/>
    </source>
</evidence>